<reference evidence="2 3" key="2">
    <citation type="journal article" date="2011" name="Stand. Genomic Sci.">
        <title>Complete genome sequence of Truepera radiovictrix type strain (RQ-24).</title>
        <authorList>
            <person name="Ivanova N."/>
            <person name="Rohde C."/>
            <person name="Munk C."/>
            <person name="Nolan M."/>
            <person name="Lucas S."/>
            <person name="Del Rio T.G."/>
            <person name="Tice H."/>
            <person name="Deshpande S."/>
            <person name="Cheng J.F."/>
            <person name="Tapia R."/>
            <person name="Han C."/>
            <person name="Goodwin L."/>
            <person name="Pitluck S."/>
            <person name="Liolios K."/>
            <person name="Mavromatis K."/>
            <person name="Mikhailova N."/>
            <person name="Pati A."/>
            <person name="Chen A."/>
            <person name="Palaniappan K."/>
            <person name="Land M."/>
            <person name="Hauser L."/>
            <person name="Chang Y.J."/>
            <person name="Jeffries C.D."/>
            <person name="Brambilla E."/>
            <person name="Rohde M."/>
            <person name="Goker M."/>
            <person name="Tindall B.J."/>
            <person name="Woyke T."/>
            <person name="Bristow J."/>
            <person name="Eisen J.A."/>
            <person name="Markowitz V."/>
            <person name="Hugenholtz P."/>
            <person name="Kyrpides N.C."/>
            <person name="Klenk H.P."/>
            <person name="Lapidus A."/>
        </authorList>
    </citation>
    <scope>NUCLEOTIDE SEQUENCE [LARGE SCALE GENOMIC DNA]</scope>
    <source>
        <strain evidence="3">DSM 17093 / CIP 108686 / LMG 22925 / RQ-24</strain>
    </source>
</reference>
<organism evidence="2 3">
    <name type="scientific">Truepera radiovictrix (strain DSM 17093 / CIP 108686 / LMG 22925 / RQ-24)</name>
    <dbReference type="NCBI Taxonomy" id="649638"/>
    <lineage>
        <taxon>Bacteria</taxon>
        <taxon>Thermotogati</taxon>
        <taxon>Deinococcota</taxon>
        <taxon>Deinococci</taxon>
        <taxon>Trueperales</taxon>
        <taxon>Trueperaceae</taxon>
        <taxon>Truepera</taxon>
    </lineage>
</organism>
<feature type="transmembrane region" description="Helical" evidence="1">
    <location>
        <begin position="165"/>
        <end position="188"/>
    </location>
</feature>
<keyword evidence="1" id="KW-1133">Transmembrane helix</keyword>
<accession>D7CVB3</accession>
<protein>
    <submittedName>
        <fullName evidence="2">Uncharacterized protein</fullName>
    </submittedName>
</protein>
<proteinExistence type="predicted"/>
<evidence type="ECO:0000313" key="2">
    <source>
        <dbReference type="EMBL" id="ADI14141.1"/>
    </source>
</evidence>
<dbReference type="EMBL" id="CP002049">
    <property type="protein sequence ID" value="ADI14141.1"/>
    <property type="molecule type" value="Genomic_DNA"/>
</dbReference>
<feature type="transmembrane region" description="Helical" evidence="1">
    <location>
        <begin position="61"/>
        <end position="79"/>
    </location>
</feature>
<dbReference type="STRING" id="649638.Trad_1014"/>
<keyword evidence="3" id="KW-1185">Reference proteome</keyword>
<dbReference type="KEGG" id="tra:Trad_1014"/>
<dbReference type="RefSeq" id="WP_013177512.1">
    <property type="nucleotide sequence ID" value="NC_014221.1"/>
</dbReference>
<feature type="transmembrane region" description="Helical" evidence="1">
    <location>
        <begin position="248"/>
        <end position="274"/>
    </location>
</feature>
<evidence type="ECO:0000256" key="1">
    <source>
        <dbReference type="SAM" id="Phobius"/>
    </source>
</evidence>
<feature type="transmembrane region" description="Helical" evidence="1">
    <location>
        <begin position="100"/>
        <end position="122"/>
    </location>
</feature>
<feature type="transmembrane region" description="Helical" evidence="1">
    <location>
        <begin position="212"/>
        <end position="236"/>
    </location>
</feature>
<dbReference type="HOGENOM" id="CLU_459987_0_0_0"/>
<feature type="transmembrane region" description="Helical" evidence="1">
    <location>
        <begin position="137"/>
        <end position="158"/>
    </location>
</feature>
<dbReference type="AlphaFoldDB" id="D7CVB3"/>
<evidence type="ECO:0000313" key="3">
    <source>
        <dbReference type="Proteomes" id="UP000000379"/>
    </source>
</evidence>
<keyword evidence="1" id="KW-0472">Membrane</keyword>
<name>D7CVB3_TRURR</name>
<gene>
    <name evidence="2" type="ordered locus">Trad_1014</name>
</gene>
<sequence>MRPHFFRTLWLGARLEWLRLRANPASWPLAGLLIAGGLIVGRLDAASFGLHSLFDTLQLAMFLTVVSAFWGWQATAAAVHPRAREVLAARAVDEWTLQGARVAVTGLYGGLITFLAFLALAVPRYYLLAPWWVGLRWLPVIVLAHTLAASLGGLAALLSVRRPGLGVPLTLGLWGAWVGLAPVFGPLWPDLFLRVLRWNDVLQDAAIEPLRWPLLVSFALATLVTLTLGTSLLWGLERRRLAVTKPPAMRSAALLGVVLALGVGLLGLGSAWAARERALTLAAPRQGSAARSLFWNPARLTLSVEREANREKLRGPARPTAVAPRDFMTFAPYIGRHGVVLPIGRVEAGRYDFTVYPSSGWELYGCSRVAPNGEGVRCAGADAEADWLLILPEGALETADRAMRALDPTLYEAKALYDASVRAALAKLERPVPEILPFGGSGSLWLGEKTLAGATVFGERALMRRQAVHEAAVTVAANLLGVRKPNEALYSAQSPLEPNVPLALVAVLDRLLLEGADLEPAEAAVRGGEEVALADRRYPLYPFDDGRRPEYNTWWLSTHDRLAQGVPEGELWAALRNVTDWNGVESWNDLLRR</sequence>
<keyword evidence="1" id="KW-0812">Transmembrane</keyword>
<dbReference type="Proteomes" id="UP000000379">
    <property type="component" value="Chromosome"/>
</dbReference>
<reference evidence="3" key="1">
    <citation type="submission" date="2010-05" db="EMBL/GenBank/DDBJ databases">
        <title>The complete genome of Truepera radiovictris DSM 17093.</title>
        <authorList>
            <consortium name="US DOE Joint Genome Institute (JGI-PGF)"/>
            <person name="Lucas S."/>
            <person name="Copeland A."/>
            <person name="Lapidus A."/>
            <person name="Glavina del Rio T."/>
            <person name="Dalin E."/>
            <person name="Tice H."/>
            <person name="Bruce D."/>
            <person name="Goodwin L."/>
            <person name="Pitluck S."/>
            <person name="Kyrpides N."/>
            <person name="Mavromatis K."/>
            <person name="Ovchinnikova G."/>
            <person name="Munk A.C."/>
            <person name="Detter J.C."/>
            <person name="Han C."/>
            <person name="Tapia R."/>
            <person name="Land M."/>
            <person name="Hauser L."/>
            <person name="Markowitz V."/>
            <person name="Cheng J.-F."/>
            <person name="Hugenholtz P."/>
            <person name="Woyke T."/>
            <person name="Wu D."/>
            <person name="Tindall B."/>
            <person name="Pomrenke H.G."/>
            <person name="Brambilla E."/>
            <person name="Klenk H.-P."/>
            <person name="Eisen J.A."/>
        </authorList>
    </citation>
    <scope>NUCLEOTIDE SEQUENCE [LARGE SCALE GENOMIC DNA]</scope>
    <source>
        <strain evidence="3">DSM 17093 / CIP 108686 / LMG 22925 / RQ-24</strain>
    </source>
</reference>